<comment type="pathway">
    <text evidence="1">Protein modification; protein lipoylation via exogenous pathway; protein N(6)-(lipoyl)lysine from lipoate: step 2/2.</text>
</comment>
<dbReference type="GO" id="GO:0009249">
    <property type="term" value="P:protein lipoylation"/>
    <property type="evidence" value="ECO:0007669"/>
    <property type="project" value="UniProtKB-ARBA"/>
</dbReference>
<evidence type="ECO:0000256" key="3">
    <source>
        <dbReference type="ARBA" id="ARBA00012367"/>
    </source>
</evidence>
<reference evidence="10 12" key="2">
    <citation type="journal article" date="2019" name="Nat. Microbiol.">
        <title>Wide diversity of methane and short-chain alkane metabolisms in uncultured archaea.</title>
        <authorList>
            <person name="Borrel G."/>
            <person name="Adam P.S."/>
            <person name="McKay L.J."/>
            <person name="Chen L.X."/>
            <person name="Sierra-Garcia I.N."/>
            <person name="Sieber C.M."/>
            <person name="Letourneur Q."/>
            <person name="Ghozlane A."/>
            <person name="Andersen G.L."/>
            <person name="Li W.J."/>
            <person name="Hallam S.J."/>
            <person name="Muyzer G."/>
            <person name="de Oliveira V.M."/>
            <person name="Inskeep W.P."/>
            <person name="Banfield J.F."/>
            <person name="Gribaldo S."/>
        </authorList>
    </citation>
    <scope>NUCLEOTIDE SEQUENCE [LARGE SCALE GENOMIC DNA]</scope>
    <source>
        <strain evidence="10">NM4</strain>
    </source>
</reference>
<dbReference type="EMBL" id="RXII01000018">
    <property type="protein sequence ID" value="RZN63306.1"/>
    <property type="molecule type" value="Genomic_DNA"/>
</dbReference>
<evidence type="ECO:0000313" key="12">
    <source>
        <dbReference type="Proteomes" id="UP000316217"/>
    </source>
</evidence>
<comment type="caution">
    <text evidence="9">The sequence shown here is derived from an EMBL/GenBank/DDBJ whole genome shotgun (WGS) entry which is preliminary data.</text>
</comment>
<dbReference type="Pfam" id="PF10437">
    <property type="entry name" value="Lip_prot_lig_C"/>
    <property type="match status" value="1"/>
</dbReference>
<dbReference type="EMBL" id="RCOS01000122">
    <property type="protein sequence ID" value="RSN73326.1"/>
    <property type="molecule type" value="Genomic_DNA"/>
</dbReference>
<evidence type="ECO:0000256" key="7">
    <source>
        <dbReference type="ARBA" id="ARBA00048037"/>
    </source>
</evidence>
<dbReference type="AlphaFoldDB" id="A0A3R9QVP7"/>
<gene>
    <name evidence="9" type="ORF">D6D85_10755</name>
    <name evidence="10" type="ORF">EF810_01115</name>
</gene>
<keyword evidence="5" id="KW-0547">Nucleotide-binding</keyword>
<dbReference type="Proteomes" id="UP000277582">
    <property type="component" value="Unassembled WGS sequence"/>
</dbReference>
<dbReference type="GO" id="GO:0005524">
    <property type="term" value="F:ATP binding"/>
    <property type="evidence" value="ECO:0007669"/>
    <property type="project" value="UniProtKB-KW"/>
</dbReference>
<sequence length="87" mass="9784">MGRCLIRREKEVDVIVEVDSGVIKRVLIGGDFFAFPEGRIDELQFRLIGAHVEEVRRIAESVLRNCEIVGVEKSDIIEALEKASSDN</sequence>
<keyword evidence="6" id="KW-0067">ATP-binding</keyword>
<dbReference type="UniPathway" id="UPA00537">
    <property type="reaction ID" value="UER00594"/>
</dbReference>
<dbReference type="EC" id="6.3.1.20" evidence="3"/>
<comment type="pathway">
    <text evidence="2">Protein modification; protein lipoylation via exogenous pathway; protein N(6)-(lipoyl)lysine from lipoate: step 1/2.</text>
</comment>
<dbReference type="Gene3D" id="3.30.390.50">
    <property type="entry name" value="CO dehydrogenase flavoprotein, C-terminal domain"/>
    <property type="match status" value="1"/>
</dbReference>
<reference evidence="9 11" key="1">
    <citation type="submission" date="2018-10" db="EMBL/GenBank/DDBJ databases">
        <title>Co-occurring genomic capacity for anaerobic methane metabolism and dissimilatory sulfite reduction discovered in the Korarchaeota.</title>
        <authorList>
            <person name="Mckay L.J."/>
            <person name="Dlakic M."/>
            <person name="Fields M.W."/>
            <person name="Delmont T.O."/>
            <person name="Eren A.M."/>
            <person name="Jay Z.J."/>
            <person name="Klingelsmith K.B."/>
            <person name="Rusch D.B."/>
            <person name="Inskeep W.P."/>
        </authorList>
    </citation>
    <scope>NUCLEOTIDE SEQUENCE [LARGE SCALE GENOMIC DNA]</scope>
    <source>
        <strain evidence="9 11">MDKW</strain>
    </source>
</reference>
<dbReference type="GO" id="GO:0016979">
    <property type="term" value="F:lipoate-protein ligase activity"/>
    <property type="evidence" value="ECO:0007669"/>
    <property type="project" value="UniProtKB-EC"/>
</dbReference>
<evidence type="ECO:0000313" key="10">
    <source>
        <dbReference type="EMBL" id="RZN63306.1"/>
    </source>
</evidence>
<keyword evidence="11" id="KW-1185">Reference proteome</keyword>
<dbReference type="InterPro" id="IPR019491">
    <property type="entry name" value="Lipoate_protein_ligase_C"/>
</dbReference>
<comment type="catalytic activity">
    <reaction evidence="7">
        <text>L-lysyl-[lipoyl-carrier protein] + (R)-lipoate + ATP = N(6)-[(R)-lipoyl]-L-lysyl-[lipoyl-carrier protein] + AMP + diphosphate + H(+)</text>
        <dbReference type="Rhea" id="RHEA:49288"/>
        <dbReference type="Rhea" id="RHEA-COMP:10500"/>
        <dbReference type="Rhea" id="RHEA-COMP:10502"/>
        <dbReference type="ChEBI" id="CHEBI:15378"/>
        <dbReference type="ChEBI" id="CHEBI:29969"/>
        <dbReference type="ChEBI" id="CHEBI:30616"/>
        <dbReference type="ChEBI" id="CHEBI:33019"/>
        <dbReference type="ChEBI" id="CHEBI:83088"/>
        <dbReference type="ChEBI" id="CHEBI:83099"/>
        <dbReference type="ChEBI" id="CHEBI:456215"/>
        <dbReference type="EC" id="6.3.1.20"/>
    </reaction>
</comment>
<evidence type="ECO:0000256" key="6">
    <source>
        <dbReference type="ARBA" id="ARBA00022840"/>
    </source>
</evidence>
<dbReference type="RefSeq" id="WP_125671968.1">
    <property type="nucleotide sequence ID" value="NZ_RCOS01000122.1"/>
</dbReference>
<evidence type="ECO:0000259" key="8">
    <source>
        <dbReference type="Pfam" id="PF10437"/>
    </source>
</evidence>
<accession>A0A3R9QVP7</accession>
<evidence type="ECO:0000256" key="4">
    <source>
        <dbReference type="ARBA" id="ARBA00022598"/>
    </source>
</evidence>
<dbReference type="OrthoDB" id="146287at2157"/>
<feature type="domain" description="Lipoate protein ligase C-terminal" evidence="8">
    <location>
        <begin position="12"/>
        <end position="80"/>
    </location>
</feature>
<organism evidence="9 11">
    <name type="scientific">Candidatus Methanodesulfokora washburnensis</name>
    <dbReference type="NCBI Taxonomy" id="2478471"/>
    <lineage>
        <taxon>Archaea</taxon>
        <taxon>Thermoproteota</taxon>
        <taxon>Candidatus Korarchaeia</taxon>
        <taxon>Candidatus Korarchaeia incertae sedis</taxon>
        <taxon>Candidatus Methanodesulfokora</taxon>
    </lineage>
</organism>
<protein>
    <recommendedName>
        <fullName evidence="3">lipoate--protein ligase</fullName>
        <ecNumber evidence="3">6.3.1.20</ecNumber>
    </recommendedName>
</protein>
<evidence type="ECO:0000256" key="5">
    <source>
        <dbReference type="ARBA" id="ARBA00022741"/>
    </source>
</evidence>
<evidence type="ECO:0000256" key="2">
    <source>
        <dbReference type="ARBA" id="ARBA00005124"/>
    </source>
</evidence>
<dbReference type="SUPFAM" id="SSF82649">
    <property type="entry name" value="SufE/NifU"/>
    <property type="match status" value="1"/>
</dbReference>
<evidence type="ECO:0000313" key="11">
    <source>
        <dbReference type="Proteomes" id="UP000277582"/>
    </source>
</evidence>
<name>A0A3R9QVP7_9CREN</name>
<evidence type="ECO:0000256" key="1">
    <source>
        <dbReference type="ARBA" id="ARBA00005085"/>
    </source>
</evidence>
<evidence type="ECO:0000313" key="9">
    <source>
        <dbReference type="EMBL" id="RSN73326.1"/>
    </source>
</evidence>
<proteinExistence type="predicted"/>
<dbReference type="Proteomes" id="UP000316217">
    <property type="component" value="Unassembled WGS sequence"/>
</dbReference>
<keyword evidence="4" id="KW-0436">Ligase</keyword>